<evidence type="ECO:0000256" key="1">
    <source>
        <dbReference type="SAM" id="SignalP"/>
    </source>
</evidence>
<feature type="chain" id="PRO_5013015857" evidence="1">
    <location>
        <begin position="39"/>
        <end position="375"/>
    </location>
</feature>
<dbReference type="Proteomes" id="UP000224006">
    <property type="component" value="Chromosome II"/>
</dbReference>
<dbReference type="KEGG" id="bbes:BESB_035100"/>
<dbReference type="Gene3D" id="2.60.40.1320">
    <property type="entry name" value="SRS domain"/>
    <property type="match status" value="2"/>
</dbReference>
<feature type="domain" description="SRS" evidence="2">
    <location>
        <begin position="62"/>
        <end position="196"/>
    </location>
</feature>
<organism evidence="3 4">
    <name type="scientific">Besnoitia besnoiti</name>
    <name type="common">Apicomplexan protozoan</name>
    <dbReference type="NCBI Taxonomy" id="94643"/>
    <lineage>
        <taxon>Eukaryota</taxon>
        <taxon>Sar</taxon>
        <taxon>Alveolata</taxon>
        <taxon>Apicomplexa</taxon>
        <taxon>Conoidasida</taxon>
        <taxon>Coccidia</taxon>
        <taxon>Eucoccidiorida</taxon>
        <taxon>Eimeriorina</taxon>
        <taxon>Sarcocystidae</taxon>
        <taxon>Besnoitia</taxon>
    </lineage>
</organism>
<accession>A0A2A9MN58</accession>
<dbReference type="PRINTS" id="PR01801">
    <property type="entry name" value="SURFCEANTIGN"/>
</dbReference>
<dbReference type="SUPFAM" id="SSF74877">
    <property type="entry name" value="Major surface antigen p30, SAG1"/>
    <property type="match status" value="2"/>
</dbReference>
<proteinExistence type="predicted"/>
<dbReference type="OrthoDB" id="331001at2759"/>
<evidence type="ECO:0000259" key="2">
    <source>
        <dbReference type="Pfam" id="PF04092"/>
    </source>
</evidence>
<dbReference type="GO" id="GO:0016020">
    <property type="term" value="C:membrane"/>
    <property type="evidence" value="ECO:0007669"/>
    <property type="project" value="InterPro"/>
</dbReference>
<keyword evidence="4" id="KW-1185">Reference proteome</keyword>
<dbReference type="InterPro" id="IPR036755">
    <property type="entry name" value="SRS_dom_sf"/>
</dbReference>
<dbReference type="GeneID" id="40308491"/>
<evidence type="ECO:0000313" key="4">
    <source>
        <dbReference type="Proteomes" id="UP000224006"/>
    </source>
</evidence>
<keyword evidence="1" id="KW-0732">Signal</keyword>
<comment type="caution">
    <text evidence="3">The sequence shown here is derived from an EMBL/GenBank/DDBJ whole genome shotgun (WGS) entry which is preliminary data.</text>
</comment>
<name>A0A2A9MN58_BESBE</name>
<dbReference type="VEuPathDB" id="ToxoDB:BESB_035100"/>
<feature type="signal peptide" evidence="1">
    <location>
        <begin position="1"/>
        <end position="38"/>
    </location>
</feature>
<sequence length="375" mass="39593">MATDGGRQQRRGGFKSKPRKWMAFFVGQLLLLLSGVASADLRRGGDMGRRASGDAVEDLRDTVECKVAPDPETAATSLAPVILSSTKLTTTLHCVAKGSTMIPTAPEKVCVTKQNATVKECATTSDDDNKHAVALKELLGETSEARWIEAQPVPPETGNAWTLKLKESDLPFADKSFFVGCQNSGSNQHCRVDVTVKARPSVVVDNVVTCAYGSESNSETLKVEITEEKSTLTIECGNDGSIVPTSYGTVYCGSDDLTSCEKSYSDILPNYAKTWWKEEGVQRDVATLTIPKQNFPAEDKQFYIGCSPMSVEGASKASGIAKGESERPAVPGVSVCKVLVTVKAAGSISSGESGLHIVGGASGAAVLIGLLAGSF</sequence>
<gene>
    <name evidence="3" type="ORF">BESB_035100</name>
</gene>
<evidence type="ECO:0000313" key="3">
    <source>
        <dbReference type="EMBL" id="PFH37052.1"/>
    </source>
</evidence>
<dbReference type="RefSeq" id="XP_029221061.1">
    <property type="nucleotide sequence ID" value="XM_029362096.1"/>
</dbReference>
<protein>
    <submittedName>
        <fullName evidence="3">SAG-related sequence</fullName>
    </submittedName>
</protein>
<dbReference type="InterPro" id="IPR007226">
    <property type="entry name" value="SRS_dom"/>
</dbReference>
<dbReference type="Pfam" id="PF04092">
    <property type="entry name" value="SAG"/>
    <property type="match status" value="2"/>
</dbReference>
<dbReference type="AlphaFoldDB" id="A0A2A9MN58"/>
<reference evidence="3 4" key="1">
    <citation type="submission" date="2017-09" db="EMBL/GenBank/DDBJ databases">
        <title>Genome sequencing of Besnoitia besnoiti strain Bb-Ger1.</title>
        <authorList>
            <person name="Schares G."/>
            <person name="Venepally P."/>
            <person name="Lorenzi H.A."/>
        </authorList>
    </citation>
    <scope>NUCLEOTIDE SEQUENCE [LARGE SCALE GENOMIC DNA]</scope>
    <source>
        <strain evidence="3 4">Bb-Ger1</strain>
    </source>
</reference>
<dbReference type="InterPro" id="IPR028352">
    <property type="entry name" value="Surface_antig_SAG1"/>
</dbReference>
<dbReference type="EMBL" id="NWUJ01000002">
    <property type="protein sequence ID" value="PFH37052.1"/>
    <property type="molecule type" value="Genomic_DNA"/>
</dbReference>
<feature type="domain" description="SRS" evidence="2">
    <location>
        <begin position="206"/>
        <end position="342"/>
    </location>
</feature>